<dbReference type="Proteomes" id="UP000835052">
    <property type="component" value="Unassembled WGS sequence"/>
</dbReference>
<dbReference type="PANTHER" id="PTHR46011:SF32">
    <property type="entry name" value="NUCLEAR HORMONE RECEPTOR FAMILY"/>
    <property type="match status" value="1"/>
</dbReference>
<dbReference type="InterPro" id="IPR013088">
    <property type="entry name" value="Znf_NHR/GATA"/>
</dbReference>
<evidence type="ECO:0000256" key="10">
    <source>
        <dbReference type="ARBA" id="ARBA00023242"/>
    </source>
</evidence>
<dbReference type="PROSITE" id="PS00031">
    <property type="entry name" value="NUCLEAR_REC_DBD_1"/>
    <property type="match status" value="1"/>
</dbReference>
<keyword evidence="7 11" id="KW-0238">DNA-binding</keyword>
<dbReference type="GO" id="GO:0000978">
    <property type="term" value="F:RNA polymerase II cis-regulatory region sequence-specific DNA binding"/>
    <property type="evidence" value="ECO:0007669"/>
    <property type="project" value="InterPro"/>
</dbReference>
<feature type="domain" description="Nuclear receptor" evidence="13">
    <location>
        <begin position="131"/>
        <end position="206"/>
    </location>
</feature>
<evidence type="ECO:0000313" key="16">
    <source>
        <dbReference type="Proteomes" id="UP000835052"/>
    </source>
</evidence>
<evidence type="ECO:0000256" key="2">
    <source>
        <dbReference type="ARBA" id="ARBA00005993"/>
    </source>
</evidence>
<dbReference type="GO" id="GO:0005634">
    <property type="term" value="C:nucleus"/>
    <property type="evidence" value="ECO:0007669"/>
    <property type="project" value="UniProtKB-SubCell"/>
</dbReference>
<dbReference type="AlphaFoldDB" id="A0A8S1H0B0"/>
<keyword evidence="4 11" id="KW-0863">Zinc-finger</keyword>
<dbReference type="PROSITE" id="PS51843">
    <property type="entry name" value="NR_LBD"/>
    <property type="match status" value="1"/>
</dbReference>
<comment type="subcellular location">
    <subcellularLocation>
        <location evidence="1 11">Nucleus</location>
    </subcellularLocation>
</comment>
<name>A0A8S1H0B0_9PELO</name>
<evidence type="ECO:0000256" key="6">
    <source>
        <dbReference type="ARBA" id="ARBA00023015"/>
    </source>
</evidence>
<sequence length="509" mass="58465">MLNMPAYLMSKRTMFNVAKKLGIDLVELLAIWAFCFWDVGLLEQNETSEAISRRIRERIMYEVLTYYNSKGLENSSNRLGNLLFLVRDSVKTAEIVKENFEIRQLFGLNTINGSVCNLFRSTRMPKEDMNELICAICSHTSDGFHFGATACRACAAFFRRTVADGRVYSCRGLSTCNVQWGDRCMCKACRYQKCLDMGMRKTAVLKGSTCPDYSPREVSSTPSTSYSPEIQQSHERSLQQTPFTLNPTTTPILHKLLGNYEALKSVRKMVYSKDGEALFDNVERVPRAVPRDEVNEIQSKDVQLQLHFLVSSFPELNSLEGPQKKLLFKNYFFLSRIIEAAYESVAKGHEERFYLASGDFIQCDRPLTEGLTEERAEKEKQSFRLFIPGDEIFRKTILSSMKYHRMDLVELVATFFLCFFWDAGIQGQTVECEEKCRQFRDAVMRELLQYYKEIGVPFPEVRLGNLIFLTRDATKTMHKCQESFDVAEILQLTVLSGTLYNLLSSFGHL</sequence>
<dbReference type="GO" id="GO:0003700">
    <property type="term" value="F:DNA-binding transcription factor activity"/>
    <property type="evidence" value="ECO:0007669"/>
    <property type="project" value="InterPro"/>
</dbReference>
<keyword evidence="10 11" id="KW-0539">Nucleus</keyword>
<comment type="caution">
    <text evidence="15">The sequence shown here is derived from an EMBL/GenBank/DDBJ whole genome shotgun (WGS) entry which is preliminary data.</text>
</comment>
<dbReference type="OrthoDB" id="5786922at2759"/>
<evidence type="ECO:0000256" key="7">
    <source>
        <dbReference type="ARBA" id="ARBA00023125"/>
    </source>
</evidence>
<evidence type="ECO:0000256" key="11">
    <source>
        <dbReference type="RuleBase" id="RU004334"/>
    </source>
</evidence>
<keyword evidence="5 11" id="KW-0862">Zinc</keyword>
<dbReference type="InterPro" id="IPR000536">
    <property type="entry name" value="Nucl_hrmn_rcpt_lig-bd"/>
</dbReference>
<dbReference type="EMBL" id="CAJGYM010000009">
    <property type="protein sequence ID" value="CAD6189001.1"/>
    <property type="molecule type" value="Genomic_DNA"/>
</dbReference>
<dbReference type="SUPFAM" id="SSF48508">
    <property type="entry name" value="Nuclear receptor ligand-binding domain"/>
    <property type="match status" value="2"/>
</dbReference>
<keyword evidence="3 11" id="KW-0479">Metal-binding</keyword>
<evidence type="ECO:0000259" key="14">
    <source>
        <dbReference type="PROSITE" id="PS51843"/>
    </source>
</evidence>
<evidence type="ECO:0000313" key="15">
    <source>
        <dbReference type="EMBL" id="CAD6189001.1"/>
    </source>
</evidence>
<organism evidence="15 16">
    <name type="scientific">Caenorhabditis auriculariae</name>
    <dbReference type="NCBI Taxonomy" id="2777116"/>
    <lineage>
        <taxon>Eukaryota</taxon>
        <taxon>Metazoa</taxon>
        <taxon>Ecdysozoa</taxon>
        <taxon>Nematoda</taxon>
        <taxon>Chromadorea</taxon>
        <taxon>Rhabditida</taxon>
        <taxon>Rhabditina</taxon>
        <taxon>Rhabditomorpha</taxon>
        <taxon>Rhabditoidea</taxon>
        <taxon>Rhabditidae</taxon>
        <taxon>Peloderinae</taxon>
        <taxon>Caenorhabditis</taxon>
    </lineage>
</organism>
<comment type="similarity">
    <text evidence="2 11">Belongs to the nuclear hormone receptor family.</text>
</comment>
<dbReference type="CDD" id="cd06960">
    <property type="entry name" value="NR_DBD_HNF4A"/>
    <property type="match status" value="1"/>
</dbReference>
<dbReference type="SMART" id="SM00430">
    <property type="entry name" value="HOLI"/>
    <property type="match status" value="1"/>
</dbReference>
<gene>
    <name evidence="15" type="ORF">CAUJ_LOCUS4920</name>
</gene>
<dbReference type="PROSITE" id="PS51030">
    <property type="entry name" value="NUCLEAR_REC_DBD_2"/>
    <property type="match status" value="1"/>
</dbReference>
<feature type="domain" description="NR LBD" evidence="14">
    <location>
        <begin position="248"/>
        <end position="506"/>
    </location>
</feature>
<dbReference type="InterPro" id="IPR035500">
    <property type="entry name" value="NHR-like_dom_sf"/>
</dbReference>
<evidence type="ECO:0000256" key="1">
    <source>
        <dbReference type="ARBA" id="ARBA00004123"/>
    </source>
</evidence>
<dbReference type="InterPro" id="IPR001628">
    <property type="entry name" value="Znf_hrmn_rcpt"/>
</dbReference>
<evidence type="ECO:0000256" key="5">
    <source>
        <dbReference type="ARBA" id="ARBA00022833"/>
    </source>
</evidence>
<dbReference type="SUPFAM" id="SSF57716">
    <property type="entry name" value="Glucocorticoid receptor-like (DNA-binding domain)"/>
    <property type="match status" value="1"/>
</dbReference>
<dbReference type="Pfam" id="PF00104">
    <property type="entry name" value="Hormone_recep"/>
    <property type="match status" value="1"/>
</dbReference>
<evidence type="ECO:0000256" key="9">
    <source>
        <dbReference type="ARBA" id="ARBA00023170"/>
    </source>
</evidence>
<evidence type="ECO:0000256" key="12">
    <source>
        <dbReference type="SAM" id="MobiDB-lite"/>
    </source>
</evidence>
<feature type="compositionally biased region" description="Polar residues" evidence="12">
    <location>
        <begin position="217"/>
        <end position="231"/>
    </location>
</feature>
<dbReference type="Gene3D" id="3.30.50.10">
    <property type="entry name" value="Erythroid Transcription Factor GATA-1, subunit A"/>
    <property type="match status" value="1"/>
</dbReference>
<dbReference type="Gene3D" id="1.10.565.10">
    <property type="entry name" value="Retinoid X Receptor"/>
    <property type="match status" value="2"/>
</dbReference>
<evidence type="ECO:0000256" key="3">
    <source>
        <dbReference type="ARBA" id="ARBA00022723"/>
    </source>
</evidence>
<dbReference type="PANTHER" id="PTHR46011">
    <property type="entry name" value="NUCLEAR HORMONE RECEPTOR FAMILY MEMBER NHR-86-RELATED"/>
    <property type="match status" value="1"/>
</dbReference>
<dbReference type="Pfam" id="PF00105">
    <property type="entry name" value="zf-C4"/>
    <property type="match status" value="1"/>
</dbReference>
<dbReference type="PRINTS" id="PR00047">
    <property type="entry name" value="STROIDFINGER"/>
</dbReference>
<dbReference type="GO" id="GO:0008270">
    <property type="term" value="F:zinc ion binding"/>
    <property type="evidence" value="ECO:0007669"/>
    <property type="project" value="UniProtKB-KW"/>
</dbReference>
<dbReference type="InterPro" id="IPR049636">
    <property type="entry name" value="HNF4-like_DBD"/>
</dbReference>
<keyword evidence="16" id="KW-1185">Reference proteome</keyword>
<evidence type="ECO:0000256" key="8">
    <source>
        <dbReference type="ARBA" id="ARBA00023163"/>
    </source>
</evidence>
<feature type="region of interest" description="Disordered" evidence="12">
    <location>
        <begin position="209"/>
        <end position="233"/>
    </location>
</feature>
<evidence type="ECO:0000259" key="13">
    <source>
        <dbReference type="PROSITE" id="PS51030"/>
    </source>
</evidence>
<keyword evidence="6 11" id="KW-0805">Transcription regulation</keyword>
<keyword evidence="9 11" id="KW-0675">Receptor</keyword>
<evidence type="ECO:0000256" key="4">
    <source>
        <dbReference type="ARBA" id="ARBA00022771"/>
    </source>
</evidence>
<proteinExistence type="inferred from homology"/>
<dbReference type="SMART" id="SM00399">
    <property type="entry name" value="ZnF_C4"/>
    <property type="match status" value="1"/>
</dbReference>
<evidence type="ECO:0008006" key="17">
    <source>
        <dbReference type="Google" id="ProtNLM"/>
    </source>
</evidence>
<protein>
    <recommendedName>
        <fullName evidence="17">Nuclear receptor domain-containing protein</fullName>
    </recommendedName>
</protein>
<keyword evidence="8 11" id="KW-0804">Transcription</keyword>
<accession>A0A8S1H0B0</accession>
<reference evidence="15" key="1">
    <citation type="submission" date="2020-10" db="EMBL/GenBank/DDBJ databases">
        <authorList>
            <person name="Kikuchi T."/>
        </authorList>
    </citation>
    <scope>NUCLEOTIDE SEQUENCE</scope>
    <source>
        <strain evidence="15">NKZ352</strain>
    </source>
</reference>